<feature type="transmembrane region" description="Helical" evidence="7">
    <location>
        <begin position="187"/>
        <end position="206"/>
    </location>
</feature>
<keyword evidence="2" id="KW-1003">Cell membrane</keyword>
<accession>F6EJG0</accession>
<dbReference type="NCBIfam" id="TIGR00374">
    <property type="entry name" value="flippase-like domain"/>
    <property type="match status" value="1"/>
</dbReference>
<feature type="transmembrane region" description="Helical" evidence="7">
    <location>
        <begin position="337"/>
        <end position="359"/>
    </location>
</feature>
<dbReference type="InterPro" id="IPR022791">
    <property type="entry name" value="L-PG_synthase/AglD"/>
</dbReference>
<feature type="transmembrane region" description="Helical" evidence="7">
    <location>
        <begin position="159"/>
        <end position="180"/>
    </location>
</feature>
<evidence type="ECO:0000256" key="3">
    <source>
        <dbReference type="ARBA" id="ARBA00022692"/>
    </source>
</evidence>
<protein>
    <submittedName>
        <fullName evidence="8">Uncharacterized protein</fullName>
    </submittedName>
</protein>
<feature type="region of interest" description="Disordered" evidence="6">
    <location>
        <begin position="375"/>
        <end position="410"/>
    </location>
</feature>
<feature type="compositionally biased region" description="Pro residues" evidence="6">
    <location>
        <begin position="393"/>
        <end position="410"/>
    </location>
</feature>
<evidence type="ECO:0000256" key="6">
    <source>
        <dbReference type="SAM" id="MobiDB-lite"/>
    </source>
</evidence>
<dbReference type="RefSeq" id="WP_013808925.1">
    <property type="nucleotide sequence ID" value="NC_015564.1"/>
</dbReference>
<keyword evidence="5 7" id="KW-0472">Membrane</keyword>
<dbReference type="PANTHER" id="PTHR39087">
    <property type="entry name" value="UPF0104 MEMBRANE PROTEIN MJ1595"/>
    <property type="match status" value="1"/>
</dbReference>
<gene>
    <name evidence="8" type="ordered locus">AS9A_4142</name>
</gene>
<evidence type="ECO:0000256" key="7">
    <source>
        <dbReference type="SAM" id="Phobius"/>
    </source>
</evidence>
<dbReference type="HOGENOM" id="CLU_048247_0_0_11"/>
<evidence type="ECO:0000313" key="8">
    <source>
        <dbReference type="EMBL" id="AEF42576.1"/>
    </source>
</evidence>
<feature type="transmembrane region" description="Helical" evidence="7">
    <location>
        <begin position="42"/>
        <end position="66"/>
    </location>
</feature>
<evidence type="ECO:0000313" key="9">
    <source>
        <dbReference type="Proteomes" id="UP000009235"/>
    </source>
</evidence>
<dbReference type="PANTHER" id="PTHR39087:SF2">
    <property type="entry name" value="UPF0104 MEMBRANE PROTEIN MJ1595"/>
    <property type="match status" value="1"/>
</dbReference>
<organism evidence="8 9">
    <name type="scientific">Hoyosella subflava (strain DSM 45089 / JCM 17490 / NBRC 109087 / DQS3-9A1)</name>
    <name type="common">Amycolicicoccus subflavus</name>
    <dbReference type="NCBI Taxonomy" id="443218"/>
    <lineage>
        <taxon>Bacteria</taxon>
        <taxon>Bacillati</taxon>
        <taxon>Actinomycetota</taxon>
        <taxon>Actinomycetes</taxon>
        <taxon>Mycobacteriales</taxon>
        <taxon>Hoyosellaceae</taxon>
        <taxon>Hoyosella</taxon>
    </lineage>
</organism>
<reference evidence="8 9" key="1">
    <citation type="journal article" date="2011" name="J. Bacteriol.">
        <title>Complete genome sequence of Amycolicicoccus subflavus DQS3-9A1T, an actinomycete isolated from crude oil-polluted soil.</title>
        <authorList>
            <person name="Cai M."/>
            <person name="Chen W.M."/>
            <person name="Nie Y."/>
            <person name="Chi C.Q."/>
            <person name="Wang Y.N."/>
            <person name="Tang Y.Q."/>
            <person name="Li G.Y."/>
            <person name="Wu X.L."/>
        </authorList>
    </citation>
    <scope>NUCLEOTIDE SEQUENCE [LARGE SCALE GENOMIC DNA]</scope>
    <source>
        <strain evidence="9">DSM 45089 / DQS3-9A1</strain>
    </source>
</reference>
<feature type="region of interest" description="Disordered" evidence="6">
    <location>
        <begin position="1"/>
        <end position="33"/>
    </location>
</feature>
<feature type="compositionally biased region" description="Basic and acidic residues" evidence="6">
    <location>
        <begin position="375"/>
        <end position="392"/>
    </location>
</feature>
<sequence length="410" mass="44350">MTPSAPKQPRAMPGDQNSAANGAERSDSGETKGTKKQKRLRWLKIVGGVIVIGLLIFQGVILWPTFADSFRALRELHIGWFIASLSAMALSMTGFGWVQKTLLHSGGVEVTQRRSVAVVYAATSMTLTLPAGPVFSAAFTYRQTRRWGANHVVASWQLAMAGVTATTTLAVVAAIGALVVGTTVSPVMLIGSFAGLIALAVAGRYVSKNPETLEKFGRWVLRFVNRIRRRPLQEGLHRVDTVLQQIEAVQMNRWDALKTFWWSAVHRSSDVACLGLAAYAVGAEPRISGILIAFAASKAVASFPLAPGGLGTVDATLMLTLTISAGLPASQALATVFVYRLVSLVLVNIVGWIVFFFLFRARQADDAELDREFAEGDIFHAEDTQDDREQHDQPPPGDDQQSPPGPDARQ</sequence>
<dbReference type="Pfam" id="PF03706">
    <property type="entry name" value="LPG_synthase_TM"/>
    <property type="match status" value="1"/>
</dbReference>
<dbReference type="Proteomes" id="UP000009235">
    <property type="component" value="Chromosome"/>
</dbReference>
<name>F6EJG0_HOYSD</name>
<keyword evidence="3 7" id="KW-0812">Transmembrane</keyword>
<evidence type="ECO:0000256" key="1">
    <source>
        <dbReference type="ARBA" id="ARBA00004651"/>
    </source>
</evidence>
<dbReference type="STRING" id="443218.AS9A_4142"/>
<dbReference type="AlphaFoldDB" id="F6EJG0"/>
<proteinExistence type="predicted"/>
<dbReference type="GO" id="GO:0005886">
    <property type="term" value="C:plasma membrane"/>
    <property type="evidence" value="ECO:0007669"/>
    <property type="project" value="UniProtKB-SubCell"/>
</dbReference>
<dbReference type="eggNOG" id="COG0392">
    <property type="taxonomic scope" value="Bacteria"/>
</dbReference>
<feature type="transmembrane region" description="Helical" evidence="7">
    <location>
        <begin position="118"/>
        <end position="139"/>
    </location>
</feature>
<evidence type="ECO:0000256" key="2">
    <source>
        <dbReference type="ARBA" id="ARBA00022475"/>
    </source>
</evidence>
<feature type="compositionally biased region" description="Basic and acidic residues" evidence="6">
    <location>
        <begin position="24"/>
        <end position="33"/>
    </location>
</feature>
<evidence type="ECO:0000256" key="4">
    <source>
        <dbReference type="ARBA" id="ARBA00022989"/>
    </source>
</evidence>
<dbReference type="KEGG" id="asd:AS9A_4142"/>
<keyword evidence="4 7" id="KW-1133">Transmembrane helix</keyword>
<comment type="subcellular location">
    <subcellularLocation>
        <location evidence="1">Cell membrane</location>
        <topology evidence="1">Multi-pass membrane protein</topology>
    </subcellularLocation>
</comment>
<feature type="transmembrane region" description="Helical" evidence="7">
    <location>
        <begin position="78"/>
        <end position="98"/>
    </location>
</feature>
<keyword evidence="9" id="KW-1185">Reference proteome</keyword>
<dbReference type="EMBL" id="CP002786">
    <property type="protein sequence ID" value="AEF42576.1"/>
    <property type="molecule type" value="Genomic_DNA"/>
</dbReference>
<evidence type="ECO:0000256" key="5">
    <source>
        <dbReference type="ARBA" id="ARBA00023136"/>
    </source>
</evidence>